<name>A0A3A8JKJ5_9BACT</name>
<evidence type="ECO:0000313" key="1">
    <source>
        <dbReference type="EMBL" id="RKG95508.1"/>
    </source>
</evidence>
<proteinExistence type="predicted"/>
<protein>
    <submittedName>
        <fullName evidence="1">Uncharacterized protein</fullName>
    </submittedName>
</protein>
<keyword evidence="2" id="KW-1185">Reference proteome</keyword>
<evidence type="ECO:0000313" key="2">
    <source>
        <dbReference type="Proteomes" id="UP000268313"/>
    </source>
</evidence>
<dbReference type="Proteomes" id="UP000268313">
    <property type="component" value="Unassembled WGS sequence"/>
</dbReference>
<dbReference type="EMBL" id="RAWE01000257">
    <property type="protein sequence ID" value="RKG95508.1"/>
    <property type="molecule type" value="Genomic_DNA"/>
</dbReference>
<reference evidence="2" key="1">
    <citation type="submission" date="2018-09" db="EMBL/GenBank/DDBJ databases">
        <authorList>
            <person name="Livingstone P.G."/>
            <person name="Whitworth D.E."/>
        </authorList>
    </citation>
    <scope>NUCLEOTIDE SEQUENCE [LARGE SCALE GENOMIC DNA]</scope>
    <source>
        <strain evidence="2">CA043D</strain>
    </source>
</reference>
<sequence>MALSMIVLIPIFLYAIFLDDLLRYSLDAQEAALSTVWDYTTQDYTQALKSNNSGSGGTQVQYFSRLTFCDHESGIDRTDKTGSDGSYLDCSDPDHHKAVVAHVCWMNSAAKQVTCEAPDTGAGSLLEPRHRLYQNQFTNGGLVKCSARAVVENYMLPETFLPQFGKEPKLVKKNWRGEGDVHSNAEAGQGGEDGNAYFLKEQKLAIITDTWALTKEADEEPGDKSGEMYDRVNFAYNRSLKYASMASSYAQFSQKITQDLLSPLALVIGDSPLTPNVAIKPHDGRTPTPSIALDQEGRGGRGANYFTTEWKDWDTNKSEAIYKHGQRGDWYLGCKDAEKC</sequence>
<accession>A0A3A8JKJ5</accession>
<organism evidence="1 2">
    <name type="scientific">Corallococcus carmarthensis</name>
    <dbReference type="NCBI Taxonomy" id="2316728"/>
    <lineage>
        <taxon>Bacteria</taxon>
        <taxon>Pseudomonadati</taxon>
        <taxon>Myxococcota</taxon>
        <taxon>Myxococcia</taxon>
        <taxon>Myxococcales</taxon>
        <taxon>Cystobacterineae</taxon>
        <taxon>Myxococcaceae</taxon>
        <taxon>Corallococcus</taxon>
    </lineage>
</organism>
<comment type="caution">
    <text evidence="1">The sequence shown here is derived from an EMBL/GenBank/DDBJ whole genome shotgun (WGS) entry which is preliminary data.</text>
</comment>
<dbReference type="AlphaFoldDB" id="A0A3A8JKJ5"/>
<gene>
    <name evidence="1" type="ORF">D7X32_38840</name>
</gene>